<keyword evidence="7" id="KW-1185">Reference proteome</keyword>
<reference evidence="8" key="1">
    <citation type="submission" date="2016-06" db="UniProtKB">
        <authorList>
            <consortium name="WormBaseParasite"/>
        </authorList>
    </citation>
    <scope>IDENTIFICATION</scope>
</reference>
<sequence length="169" mass="18099">MDPALESLFKSSGFCFDNYGRNAALKKMGIIPPKALSTGTTIAGTLFKDGVVLGADSRATNGQVIADKHCIKLHYLSDSIFACGAGTAADLDQVTAMLRANLTLMELNTRRKPRVISALRIAKQHLFKYMGYVGAYLIIAGFDCTGAHLYSVHAHGSTSKDPFIADGKV</sequence>
<dbReference type="GO" id="GO:0004298">
    <property type="term" value="F:threonine-type endopeptidase activity"/>
    <property type="evidence" value="ECO:0007669"/>
    <property type="project" value="UniProtKB-KW"/>
</dbReference>
<name>A0A183J288_9BILA</name>
<keyword evidence="4" id="KW-0539">Nucleus</keyword>
<keyword evidence="1" id="KW-0645">Protease</keyword>
<evidence type="ECO:0000256" key="4">
    <source>
        <dbReference type="ARBA" id="ARBA00023242"/>
    </source>
</evidence>
<dbReference type="EMBL" id="UZAM01013444">
    <property type="protein sequence ID" value="VDP27905.1"/>
    <property type="molecule type" value="Genomic_DNA"/>
</dbReference>
<dbReference type="GO" id="GO:0051603">
    <property type="term" value="P:proteolysis involved in protein catabolic process"/>
    <property type="evidence" value="ECO:0007669"/>
    <property type="project" value="InterPro"/>
</dbReference>
<dbReference type="InterPro" id="IPR023333">
    <property type="entry name" value="Proteasome_suB-type"/>
</dbReference>
<dbReference type="Pfam" id="PF00227">
    <property type="entry name" value="Proteasome"/>
    <property type="match status" value="1"/>
</dbReference>
<dbReference type="InterPro" id="IPR001353">
    <property type="entry name" value="Proteasome_sua/b"/>
</dbReference>
<evidence type="ECO:0000256" key="2">
    <source>
        <dbReference type="ARBA" id="ARBA00022698"/>
    </source>
</evidence>
<dbReference type="GO" id="GO:0005737">
    <property type="term" value="C:cytoplasm"/>
    <property type="evidence" value="ECO:0007669"/>
    <property type="project" value="TreeGrafter"/>
</dbReference>
<keyword evidence="3" id="KW-0378">Hydrolase</keyword>
<dbReference type="GO" id="GO:0005839">
    <property type="term" value="C:proteasome core complex"/>
    <property type="evidence" value="ECO:0007669"/>
    <property type="project" value="InterPro"/>
</dbReference>
<reference evidence="6 7" key="2">
    <citation type="submission" date="2018-11" db="EMBL/GenBank/DDBJ databases">
        <authorList>
            <consortium name="Pathogen Informatics"/>
        </authorList>
    </citation>
    <scope>NUCLEOTIDE SEQUENCE [LARGE SCALE GENOMIC DNA]</scope>
</reference>
<accession>A0A183J288</accession>
<dbReference type="Proteomes" id="UP000270296">
    <property type="component" value="Unassembled WGS sequence"/>
</dbReference>
<evidence type="ECO:0000313" key="6">
    <source>
        <dbReference type="EMBL" id="VDP27905.1"/>
    </source>
</evidence>
<comment type="subunit">
    <text evidence="5">The 26S proteasome consists of a 20S proteasome core and two 19S regulatory subunits. The 20S proteasome core is composed of 28 subunits that are arranged in four stacked rings, resulting in a barrel-shaped structure. The two end rings are each formed by seven alpha subunits, and the two central rings are each formed by seven beta subunits. The catalytic chamber with the active sites is on the inside of the barrel.</text>
</comment>
<dbReference type="WBParaSite" id="SBAD_0001033801-mRNA-1">
    <property type="protein sequence ID" value="SBAD_0001033801-mRNA-1"/>
    <property type="gene ID" value="SBAD_0001033801"/>
</dbReference>
<dbReference type="SUPFAM" id="SSF56235">
    <property type="entry name" value="N-terminal nucleophile aminohydrolases (Ntn hydrolases)"/>
    <property type="match status" value="1"/>
</dbReference>
<evidence type="ECO:0000256" key="1">
    <source>
        <dbReference type="ARBA" id="ARBA00022670"/>
    </source>
</evidence>
<proteinExistence type="predicted"/>
<dbReference type="Gene3D" id="3.60.20.10">
    <property type="entry name" value="Glutamine Phosphoribosylpyrophosphate, subunit 1, domain 1"/>
    <property type="match status" value="1"/>
</dbReference>
<evidence type="ECO:0000313" key="7">
    <source>
        <dbReference type="Proteomes" id="UP000270296"/>
    </source>
</evidence>
<dbReference type="AlphaFoldDB" id="A0A183J288"/>
<evidence type="ECO:0000256" key="5">
    <source>
        <dbReference type="ARBA" id="ARBA00026071"/>
    </source>
</evidence>
<keyword evidence="2" id="KW-0888">Threonine protease</keyword>
<evidence type="ECO:0000256" key="3">
    <source>
        <dbReference type="ARBA" id="ARBA00022801"/>
    </source>
</evidence>
<dbReference type="InterPro" id="IPR029055">
    <property type="entry name" value="Ntn_hydrolases_N"/>
</dbReference>
<dbReference type="PANTHER" id="PTHR32194">
    <property type="entry name" value="METALLOPROTEASE TLDD"/>
    <property type="match status" value="1"/>
</dbReference>
<dbReference type="OrthoDB" id="429533at2759"/>
<protein>
    <submittedName>
        <fullName evidence="8">Proteasome endopeptidase complex</fullName>
    </submittedName>
</protein>
<evidence type="ECO:0000313" key="8">
    <source>
        <dbReference type="WBParaSite" id="SBAD_0001033801-mRNA-1"/>
    </source>
</evidence>
<organism evidence="8">
    <name type="scientific">Soboliphyme baturini</name>
    <dbReference type="NCBI Taxonomy" id="241478"/>
    <lineage>
        <taxon>Eukaryota</taxon>
        <taxon>Metazoa</taxon>
        <taxon>Ecdysozoa</taxon>
        <taxon>Nematoda</taxon>
        <taxon>Enoplea</taxon>
        <taxon>Dorylaimia</taxon>
        <taxon>Dioctophymatida</taxon>
        <taxon>Dioctophymatoidea</taxon>
        <taxon>Soboliphymatidae</taxon>
        <taxon>Soboliphyme</taxon>
    </lineage>
</organism>
<dbReference type="PANTHER" id="PTHR32194:SF4">
    <property type="entry name" value="PROTEASOME SUBUNIT BETA TYPE-7"/>
    <property type="match status" value="1"/>
</dbReference>
<gene>
    <name evidence="6" type="ORF">SBAD_LOCUS9985</name>
</gene>